<organism evidence="2 3">
    <name type="scientific">Sediminibacterium ginsengisoli</name>
    <dbReference type="NCBI Taxonomy" id="413434"/>
    <lineage>
        <taxon>Bacteria</taxon>
        <taxon>Pseudomonadati</taxon>
        <taxon>Bacteroidota</taxon>
        <taxon>Chitinophagia</taxon>
        <taxon>Chitinophagales</taxon>
        <taxon>Chitinophagaceae</taxon>
        <taxon>Sediminibacterium</taxon>
    </lineage>
</organism>
<accession>A0A1T4L5J9</accession>
<reference evidence="2 3" key="1">
    <citation type="submission" date="2017-02" db="EMBL/GenBank/DDBJ databases">
        <authorList>
            <person name="Peterson S.W."/>
        </authorList>
    </citation>
    <scope>NUCLEOTIDE SEQUENCE [LARGE SCALE GENOMIC DNA]</scope>
    <source>
        <strain evidence="2 3">DSM 22335</strain>
    </source>
</reference>
<dbReference type="EMBL" id="FUWH01000002">
    <property type="protein sequence ID" value="SJZ50005.1"/>
    <property type="molecule type" value="Genomic_DNA"/>
</dbReference>
<name>A0A1T4L5J9_9BACT</name>
<keyword evidence="3" id="KW-1185">Reference proteome</keyword>
<sequence length="182" mass="19316">MADPFYGEIRPFGFTYAPLDWLPCDGRQVPINQYQALFAIIGTSYGGNIQQGYFNLPNLQGAIATQLDTRQTPFDTLGETGGSATQGLLTNQMPNHNHSVKAVIGQGTTNAPGPTVSVAVPAATTGTTKSNIAAYSNTSSITMSAIEMGVVGTNTPHNNMGPFLVMNYCICVQNGIWPENPN</sequence>
<dbReference type="AlphaFoldDB" id="A0A1T4L5J9"/>
<dbReference type="STRING" id="413434.SAMN04488132_102316"/>
<evidence type="ECO:0000259" key="1">
    <source>
        <dbReference type="Pfam" id="PF07484"/>
    </source>
</evidence>
<dbReference type="Gene3D" id="3.90.1340.10">
    <property type="entry name" value="Phage tail collar domain"/>
    <property type="match status" value="1"/>
</dbReference>
<dbReference type="Proteomes" id="UP000190888">
    <property type="component" value="Unassembled WGS sequence"/>
</dbReference>
<evidence type="ECO:0000313" key="3">
    <source>
        <dbReference type="Proteomes" id="UP000190888"/>
    </source>
</evidence>
<evidence type="ECO:0000313" key="2">
    <source>
        <dbReference type="EMBL" id="SJZ50005.1"/>
    </source>
</evidence>
<dbReference type="InterPro" id="IPR037053">
    <property type="entry name" value="Phage_tail_collar_dom_sf"/>
</dbReference>
<gene>
    <name evidence="2" type="ORF">SAMN04488132_102316</name>
</gene>
<dbReference type="SUPFAM" id="SSF88874">
    <property type="entry name" value="Receptor-binding domain of short tail fibre protein gp12"/>
    <property type="match status" value="1"/>
</dbReference>
<dbReference type="InterPro" id="IPR011083">
    <property type="entry name" value="Phage_tail_collar_dom"/>
</dbReference>
<dbReference type="Pfam" id="PF07484">
    <property type="entry name" value="Collar"/>
    <property type="match status" value="1"/>
</dbReference>
<feature type="domain" description="Phage tail collar" evidence="1">
    <location>
        <begin position="7"/>
        <end position="62"/>
    </location>
</feature>
<dbReference type="RefSeq" id="WP_078830270.1">
    <property type="nucleotide sequence ID" value="NZ_FUWH01000002.1"/>
</dbReference>
<proteinExistence type="predicted"/>
<protein>
    <submittedName>
        <fullName evidence="2">Microcystin-dependent protein</fullName>
    </submittedName>
</protein>
<dbReference type="OrthoDB" id="9810174at2"/>